<organism evidence="2 3">
    <name type="scientific">Alienimonas californiensis</name>
    <dbReference type="NCBI Taxonomy" id="2527989"/>
    <lineage>
        <taxon>Bacteria</taxon>
        <taxon>Pseudomonadati</taxon>
        <taxon>Planctomycetota</taxon>
        <taxon>Planctomycetia</taxon>
        <taxon>Planctomycetales</taxon>
        <taxon>Planctomycetaceae</taxon>
        <taxon>Alienimonas</taxon>
    </lineage>
</organism>
<dbReference type="EMBL" id="CP036265">
    <property type="protein sequence ID" value="QDT15265.1"/>
    <property type="molecule type" value="Genomic_DNA"/>
</dbReference>
<dbReference type="AlphaFoldDB" id="A0A517P7E6"/>
<evidence type="ECO:0000313" key="2">
    <source>
        <dbReference type="EMBL" id="QDT15265.1"/>
    </source>
</evidence>
<evidence type="ECO:0000313" key="3">
    <source>
        <dbReference type="Proteomes" id="UP000318741"/>
    </source>
</evidence>
<evidence type="ECO:0000256" key="1">
    <source>
        <dbReference type="SAM" id="MobiDB-lite"/>
    </source>
</evidence>
<sequence length="183" mass="19345">MIGLAGRPDSAGTGAEGAVKGARVVVSAAELNRSVADVYAVRKDDFDAHRDQCEALVAGWLAGRERVVKLRNDFEAGNGRMSPEYRKLLESAQGVFGKDVMPNLEVDAHGLLLDCQFANLPGQIEFFRTEGNLVGFDAKLVENLIAGGAFDAPQAPAAGGDAEGAEPLRRPGRGGQTGDRRIP</sequence>
<reference evidence="2 3" key="1">
    <citation type="submission" date="2019-02" db="EMBL/GenBank/DDBJ databases">
        <title>Deep-cultivation of Planctomycetes and their phenomic and genomic characterization uncovers novel biology.</title>
        <authorList>
            <person name="Wiegand S."/>
            <person name="Jogler M."/>
            <person name="Boedeker C."/>
            <person name="Pinto D."/>
            <person name="Vollmers J."/>
            <person name="Rivas-Marin E."/>
            <person name="Kohn T."/>
            <person name="Peeters S.H."/>
            <person name="Heuer A."/>
            <person name="Rast P."/>
            <person name="Oberbeckmann S."/>
            <person name="Bunk B."/>
            <person name="Jeske O."/>
            <person name="Meyerdierks A."/>
            <person name="Storesund J.E."/>
            <person name="Kallscheuer N."/>
            <person name="Luecker S."/>
            <person name="Lage O.M."/>
            <person name="Pohl T."/>
            <person name="Merkel B.J."/>
            <person name="Hornburger P."/>
            <person name="Mueller R.-W."/>
            <person name="Bruemmer F."/>
            <person name="Labrenz M."/>
            <person name="Spormann A.M."/>
            <person name="Op den Camp H."/>
            <person name="Overmann J."/>
            <person name="Amann R."/>
            <person name="Jetten M.S.M."/>
            <person name="Mascher T."/>
            <person name="Medema M.H."/>
            <person name="Devos D.P."/>
            <person name="Kaster A.-K."/>
            <person name="Ovreas L."/>
            <person name="Rohde M."/>
            <person name="Galperin M.Y."/>
            <person name="Jogler C."/>
        </authorList>
    </citation>
    <scope>NUCLEOTIDE SEQUENCE [LARGE SCALE GENOMIC DNA]</scope>
    <source>
        <strain evidence="2 3">CA12</strain>
    </source>
</reference>
<protein>
    <submittedName>
        <fullName evidence="2">Uncharacterized protein</fullName>
    </submittedName>
</protein>
<dbReference type="Proteomes" id="UP000318741">
    <property type="component" value="Chromosome"/>
</dbReference>
<dbReference type="KEGG" id="acaf:CA12_13480"/>
<accession>A0A517P7E6</accession>
<gene>
    <name evidence="2" type="ORF">CA12_13480</name>
</gene>
<keyword evidence="3" id="KW-1185">Reference proteome</keyword>
<feature type="region of interest" description="Disordered" evidence="1">
    <location>
        <begin position="152"/>
        <end position="183"/>
    </location>
</feature>
<name>A0A517P7E6_9PLAN</name>
<proteinExistence type="predicted"/>